<dbReference type="PROSITE" id="PS51390">
    <property type="entry name" value="WAP"/>
    <property type="match status" value="1"/>
</dbReference>
<evidence type="ECO:0000313" key="3">
    <source>
        <dbReference type="Proteomes" id="UP000887566"/>
    </source>
</evidence>
<evidence type="ECO:0000259" key="2">
    <source>
        <dbReference type="PROSITE" id="PS51390"/>
    </source>
</evidence>
<dbReference type="InterPro" id="IPR036645">
    <property type="entry name" value="Elafin-like_sf"/>
</dbReference>
<keyword evidence="3" id="KW-1185">Reference proteome</keyword>
<dbReference type="Proteomes" id="UP000887566">
    <property type="component" value="Unplaced"/>
</dbReference>
<dbReference type="FunFam" id="4.10.75.10:FF:000001">
    <property type="entry name" value="Anosmin 1"/>
    <property type="match status" value="1"/>
</dbReference>
<accession>A0A914XNB8</accession>
<dbReference type="SMART" id="SM00217">
    <property type="entry name" value="WAP"/>
    <property type="match status" value="1"/>
</dbReference>
<dbReference type="PRINTS" id="PR00003">
    <property type="entry name" value="4DISULPHCORE"/>
</dbReference>
<sequence length="306" mass="32949">MAFSQSLSLVGILLCICSNLATADNGCPSPKRLAPAPAGCRYQEIVNPDNCRFVLPIPVCNDTAGRTPDKRAPNACTTISCKSGESCQNGVCVQQDRCKTLRCSNGCRDGYCIDAAYTQTTSRVRSTVCSNTVCGECERCVVNGVGAARCIFAEGCCPATSRLNSCFVDPCLDFKSSCSSAVYCVAVTCDGCSTRLYDREFNLLSATSCPATGPRHFRSYMKLPEYDPSYKTVKPGSCPMESSWIIAACVQECSSDSDCSGMNKCCTDGCARRCSRPITDGTNYLSFPIRARKSGNYAAVERFQKN</sequence>
<protein>
    <submittedName>
        <fullName evidence="4">WAP domain-containing protein</fullName>
    </submittedName>
</protein>
<keyword evidence="1" id="KW-0732">Signal</keyword>
<dbReference type="InterPro" id="IPR008197">
    <property type="entry name" value="WAP_dom"/>
</dbReference>
<evidence type="ECO:0000313" key="4">
    <source>
        <dbReference type="WBParaSite" id="PSAMB.scaffold971size37829.g10199.t1"/>
    </source>
</evidence>
<dbReference type="GO" id="GO:0005576">
    <property type="term" value="C:extracellular region"/>
    <property type="evidence" value="ECO:0007669"/>
    <property type="project" value="InterPro"/>
</dbReference>
<dbReference type="CDD" id="cd00199">
    <property type="entry name" value="WAP"/>
    <property type="match status" value="1"/>
</dbReference>
<name>A0A914XNB8_9BILA</name>
<dbReference type="Pfam" id="PF00095">
    <property type="entry name" value="WAP"/>
    <property type="match status" value="1"/>
</dbReference>
<feature type="chain" id="PRO_5036811774" evidence="1">
    <location>
        <begin position="24"/>
        <end position="306"/>
    </location>
</feature>
<dbReference type="Gene3D" id="4.10.75.10">
    <property type="entry name" value="Elafin-like"/>
    <property type="match status" value="1"/>
</dbReference>
<dbReference type="WBParaSite" id="PSAMB.scaffold971size37829.g10199.t1">
    <property type="protein sequence ID" value="PSAMB.scaffold971size37829.g10199.t1"/>
    <property type="gene ID" value="PSAMB.scaffold971size37829.g10199"/>
</dbReference>
<feature type="signal peptide" evidence="1">
    <location>
        <begin position="1"/>
        <end position="23"/>
    </location>
</feature>
<evidence type="ECO:0000256" key="1">
    <source>
        <dbReference type="SAM" id="SignalP"/>
    </source>
</evidence>
<proteinExistence type="predicted"/>
<dbReference type="AlphaFoldDB" id="A0A914XNB8"/>
<reference evidence="4" key="1">
    <citation type="submission" date="2022-11" db="UniProtKB">
        <authorList>
            <consortium name="WormBaseParasite"/>
        </authorList>
    </citation>
    <scope>IDENTIFICATION</scope>
</reference>
<organism evidence="3 4">
    <name type="scientific">Plectus sambesii</name>
    <dbReference type="NCBI Taxonomy" id="2011161"/>
    <lineage>
        <taxon>Eukaryota</taxon>
        <taxon>Metazoa</taxon>
        <taxon>Ecdysozoa</taxon>
        <taxon>Nematoda</taxon>
        <taxon>Chromadorea</taxon>
        <taxon>Plectida</taxon>
        <taxon>Plectina</taxon>
        <taxon>Plectoidea</taxon>
        <taxon>Plectidae</taxon>
        <taxon>Plectus</taxon>
    </lineage>
</organism>
<dbReference type="SUPFAM" id="SSF57256">
    <property type="entry name" value="Elafin-like"/>
    <property type="match status" value="1"/>
</dbReference>
<dbReference type="GO" id="GO:0030414">
    <property type="term" value="F:peptidase inhibitor activity"/>
    <property type="evidence" value="ECO:0007669"/>
    <property type="project" value="InterPro"/>
</dbReference>
<feature type="domain" description="WAP" evidence="2">
    <location>
        <begin position="231"/>
        <end position="278"/>
    </location>
</feature>